<name>A0AAU9YWC9_PHORO</name>
<dbReference type="Proteomes" id="UP001152836">
    <property type="component" value="Unassembled WGS sequence"/>
</dbReference>
<dbReference type="SUPFAM" id="SSF49879">
    <property type="entry name" value="SMAD/FHA domain"/>
    <property type="match status" value="1"/>
</dbReference>
<dbReference type="InterPro" id="IPR051176">
    <property type="entry name" value="Cent_Immune-Sig_Mod"/>
</dbReference>
<keyword evidence="3" id="KW-0812">Transmembrane</keyword>
<feature type="transmembrane region" description="Helical" evidence="3">
    <location>
        <begin position="728"/>
        <end position="747"/>
    </location>
</feature>
<sequence length="755" mass="86560">MTAAALLVHRHLLCCRLNPEPCACLARTLILTCTSRLILLLLTLCFFFSFQFYLQDTKSSNGTFINSQRLSRGSEESPPCEILSGDIIQFGVDVTENTRKVTHGCIVSTIKLFLPDGMEARLRSDVIHAPLPSPVDKVAANTPSMYSQELFQLSQYLQEALHREQMLEQKLATLQRLLAITQEASDTSWQALIDEDRLLSRLEVMGNQLQACSKNQTEDSLRKELIALQEDKHNYETTAKESLRRLLQEKIEVVRKLSEVERSLSNTEDECTHLKEMNERTQEELRELANKYNGAVNEIKDLSDKLKVAEGKQEEIQQKGQAEKKELQNKIDEMEEKEQELQAKIEALQADNDFTNERLTALQENQARAKESDLSDTLSPSKEKSSDDTTDAQMDEQDLNEPLAKVSLLKDDLQGAQSETEARQEIQHLRKELIEAQELARASKQKCFELQALLEEERKAYRNQVEESAKQIQVLQVQLQRLHVDMENLQEEKDTEISSTRDKLLNAQDEILVLHQAAAKAASERDTDFASLQEELKKVRAELENWKRAASEYEKEISGLQSSFQLRCQQCEDQQREEATRLQGELEKLKKEWNLLETECHSLKKENVLLSSELQRQEKELHNSQKQSLELTSDLSILQMTRKELENQVGSLKEQHLRDSADLKTLLSKAENQAKDVQKEYEKTQTVLSELKLKFEMTEQEKQSITDELKQCKDNLKLLREKGNNKPWPWMPMLAALVAVTAIVLYVPGLARASP</sequence>
<feature type="region of interest" description="Disordered" evidence="2">
    <location>
        <begin position="365"/>
        <end position="394"/>
    </location>
</feature>
<dbReference type="GO" id="GO:1900825">
    <property type="term" value="P:regulation of membrane depolarization during cardiac muscle cell action potential"/>
    <property type="evidence" value="ECO:0007669"/>
    <property type="project" value="TreeGrafter"/>
</dbReference>
<keyword evidence="1" id="KW-0175">Coiled coil</keyword>
<feature type="domain" description="FHA" evidence="4">
    <location>
        <begin position="51"/>
        <end position="70"/>
    </location>
</feature>
<dbReference type="Pfam" id="PF00498">
    <property type="entry name" value="FHA"/>
    <property type="match status" value="1"/>
</dbReference>
<accession>A0AAU9YWC9</accession>
<keyword evidence="3" id="KW-0472">Membrane</keyword>
<dbReference type="Gene3D" id="2.60.200.20">
    <property type="match status" value="1"/>
</dbReference>
<feature type="coiled-coil region" evidence="1">
    <location>
        <begin position="157"/>
        <end position="184"/>
    </location>
</feature>
<dbReference type="PANTHER" id="PTHR15715:SF22">
    <property type="entry name" value="SARCOLEMMAL MEMBRANE-ASSOCIATED PROTEIN"/>
    <property type="match status" value="1"/>
</dbReference>
<dbReference type="EMBL" id="CALSGD010000521">
    <property type="protein sequence ID" value="CAH6778940.1"/>
    <property type="molecule type" value="Genomic_DNA"/>
</dbReference>
<gene>
    <name evidence="5" type="primary">Slmap</name>
    <name evidence="5" type="ORF">PHOROB_LOCUS2590</name>
</gene>
<protein>
    <submittedName>
        <fullName evidence="5">Slmap protein</fullName>
    </submittedName>
</protein>
<evidence type="ECO:0000313" key="6">
    <source>
        <dbReference type="Proteomes" id="UP001152836"/>
    </source>
</evidence>
<evidence type="ECO:0000256" key="2">
    <source>
        <dbReference type="SAM" id="MobiDB-lite"/>
    </source>
</evidence>
<dbReference type="InterPro" id="IPR000253">
    <property type="entry name" value="FHA_dom"/>
</dbReference>
<dbReference type="CDD" id="cd21911">
    <property type="entry name" value="CC1_SLMAP"/>
    <property type="match status" value="1"/>
</dbReference>
<feature type="coiled-coil region" evidence="1">
    <location>
        <begin position="529"/>
        <end position="722"/>
    </location>
</feature>
<keyword evidence="3" id="KW-1133">Transmembrane helix</keyword>
<reference evidence="5" key="1">
    <citation type="submission" date="2022-06" db="EMBL/GenBank/DDBJ databases">
        <authorList>
            <person name="Andreotti S."/>
            <person name="Wyler E."/>
        </authorList>
    </citation>
    <scope>NUCLEOTIDE SEQUENCE</scope>
</reference>
<dbReference type="InterPro" id="IPR008984">
    <property type="entry name" value="SMAD_FHA_dom_sf"/>
</dbReference>
<evidence type="ECO:0000256" key="3">
    <source>
        <dbReference type="SAM" id="Phobius"/>
    </source>
</evidence>
<keyword evidence="6" id="KW-1185">Reference proteome</keyword>
<dbReference type="GO" id="GO:0072659">
    <property type="term" value="P:protein localization to plasma membrane"/>
    <property type="evidence" value="ECO:0007669"/>
    <property type="project" value="TreeGrafter"/>
</dbReference>
<organism evidence="5 6">
    <name type="scientific">Phodopus roborovskii</name>
    <name type="common">Roborovski's desert hamster</name>
    <name type="synonym">Cricetulus roborovskii</name>
    <dbReference type="NCBI Taxonomy" id="109678"/>
    <lineage>
        <taxon>Eukaryota</taxon>
        <taxon>Metazoa</taxon>
        <taxon>Chordata</taxon>
        <taxon>Craniata</taxon>
        <taxon>Vertebrata</taxon>
        <taxon>Euteleostomi</taxon>
        <taxon>Mammalia</taxon>
        <taxon>Eutheria</taxon>
        <taxon>Euarchontoglires</taxon>
        <taxon>Glires</taxon>
        <taxon>Rodentia</taxon>
        <taxon>Myomorpha</taxon>
        <taxon>Muroidea</taxon>
        <taxon>Cricetidae</taxon>
        <taxon>Cricetinae</taxon>
        <taxon>Phodopus</taxon>
    </lineage>
</organism>
<proteinExistence type="predicted"/>
<evidence type="ECO:0000313" key="5">
    <source>
        <dbReference type="EMBL" id="CAH6778940.1"/>
    </source>
</evidence>
<comment type="caution">
    <text evidence="5">The sequence shown here is derived from an EMBL/GenBank/DDBJ whole genome shotgun (WGS) entry which is preliminary data.</text>
</comment>
<dbReference type="PANTHER" id="PTHR15715">
    <property type="entry name" value="CENTROSOMAL PROTEIN OF 170 KDA"/>
    <property type="match status" value="1"/>
</dbReference>
<dbReference type="PROSITE" id="PS50006">
    <property type="entry name" value="FHA_DOMAIN"/>
    <property type="match status" value="1"/>
</dbReference>
<feature type="coiled-coil region" evidence="1">
    <location>
        <begin position="419"/>
        <end position="492"/>
    </location>
</feature>
<feature type="transmembrane region" description="Helical" evidence="3">
    <location>
        <begin position="37"/>
        <end position="54"/>
    </location>
</feature>
<dbReference type="AlphaFoldDB" id="A0AAU9YWC9"/>
<evidence type="ECO:0000259" key="4">
    <source>
        <dbReference type="PROSITE" id="PS50006"/>
    </source>
</evidence>
<evidence type="ECO:0000256" key="1">
    <source>
        <dbReference type="SAM" id="Coils"/>
    </source>
</evidence>